<feature type="binding site" evidence="6">
    <location>
        <begin position="503"/>
        <end position="510"/>
    </location>
    <ligand>
        <name>FAD</name>
        <dbReference type="ChEBI" id="CHEBI:57692"/>
    </ligand>
</feature>
<feature type="binding site" evidence="6">
    <location>
        <position position="447"/>
    </location>
    <ligand>
        <name>FAD</name>
        <dbReference type="ChEBI" id="CHEBI:57692"/>
    </ligand>
</feature>
<evidence type="ECO:0000256" key="8">
    <source>
        <dbReference type="SAM" id="MobiDB-lite"/>
    </source>
</evidence>
<dbReference type="InterPro" id="IPR036155">
    <property type="entry name" value="Crypto/Photolyase_N_sf"/>
</dbReference>
<feature type="site" description="Electron transfer via tryptophanyl radical" evidence="7">
    <location>
        <position position="535"/>
    </location>
</feature>
<evidence type="ECO:0000313" key="10">
    <source>
        <dbReference type="EMBL" id="ORY28009.1"/>
    </source>
</evidence>
<dbReference type="Pfam" id="PF00875">
    <property type="entry name" value="DNA_photolyase"/>
    <property type="match status" value="1"/>
</dbReference>
<keyword evidence="4 6" id="KW-0274">FAD</keyword>
<dbReference type="InterPro" id="IPR036134">
    <property type="entry name" value="Crypto/Photolyase_FAD-like_sf"/>
</dbReference>
<feature type="binding site" evidence="6">
    <location>
        <begin position="601"/>
        <end position="603"/>
    </location>
    <ligand>
        <name>FAD</name>
        <dbReference type="ChEBI" id="CHEBI:57692"/>
    </ligand>
</feature>
<dbReference type="STRING" id="71784.A0A1Y2AZK1"/>
<sequence length="702" mass="79748">MRLLATSILHRTTTTTTINLYPRMPQLTLGFGSSGSGTRQLSLSPQKPIRQITSSSSSSSARHGGTGQSDLWKMHHEEEDMAAIVKSRAKDKAEGKEVTMHDDREGGEVKGQPGKRTRNDSPQGGGVAGDERVIKKHKNAYEIKGKIATAEDAARADQDPPLDQLLRLVAQKKEGIKKGRSVVYWMRMEDLRIEDNTAFAQASACAKQLGIPIIVLFVISPGDYRIHDRAKRKIDFVLRNLRWVKAKLDKINIPLHVLTYEKRLSIPKKLITELFPQLGATHVFANIEYEVDELRRDIATVRFGQEKGIDVVYVHDRLVVPPGKVLSKQGKPMSVYSPWQRAWAKVLDEQKEFLRMQDVPPGNDKSLRDDPEFGKLFEATPIPDFVDGFKCDDEDVMRECWPEGTDVAKEVLHRFLYTKPRKPQFQLVSPLSEGAEEDAKNSRVAKYQVGRNLVDADNSSKLSPYLAAGVISGRMVLNAARKFGKGGKLDSGRDTGVGMWVQEVAWRDFYNHVMAIWPRVSMGRPFLEKFADVQWEVNEKHLQAWKDGKTGFPIVDAAMRACAKRGWMENRVRMVSASFLVKSLMLDWRLGEKHFMECFIDGDLAANNGGWQWTASTGTDPQPYFRIFNTLTQSEKCDPNGDYIRYWVPELRNLKGKAVHDPYHHMPRNEFKKLGYPEPIVDHKQSRERALFRYKNVGERES</sequence>
<dbReference type="PROSITE" id="PS51645">
    <property type="entry name" value="PHR_CRY_ALPHA_BETA"/>
    <property type="match status" value="1"/>
</dbReference>
<evidence type="ECO:0000259" key="9">
    <source>
        <dbReference type="PROSITE" id="PS51645"/>
    </source>
</evidence>
<name>A0A1Y2AZK1_9TREE</name>
<dbReference type="Gene3D" id="3.40.50.620">
    <property type="entry name" value="HUPs"/>
    <property type="match status" value="1"/>
</dbReference>
<feature type="region of interest" description="Disordered" evidence="8">
    <location>
        <begin position="88"/>
        <end position="129"/>
    </location>
</feature>
<gene>
    <name evidence="10" type="ORF">BCR39DRAFT_536216</name>
</gene>
<evidence type="ECO:0000256" key="1">
    <source>
        <dbReference type="ARBA" id="ARBA00001932"/>
    </source>
</evidence>
<dbReference type="Pfam" id="PF03441">
    <property type="entry name" value="FAD_binding_7"/>
    <property type="match status" value="1"/>
</dbReference>
<feature type="compositionally biased region" description="Basic and acidic residues" evidence="8">
    <location>
        <begin position="88"/>
        <end position="108"/>
    </location>
</feature>
<dbReference type="GO" id="GO:0003677">
    <property type="term" value="F:DNA binding"/>
    <property type="evidence" value="ECO:0007669"/>
    <property type="project" value="TreeGrafter"/>
</dbReference>
<dbReference type="Gene3D" id="1.25.40.80">
    <property type="match status" value="1"/>
</dbReference>
<dbReference type="InterPro" id="IPR002081">
    <property type="entry name" value="Cryptochrome/DNA_photolyase_1"/>
</dbReference>
<dbReference type="PANTHER" id="PTHR11455:SF18">
    <property type="entry name" value="SI:CH1073-390K14.1"/>
    <property type="match status" value="1"/>
</dbReference>
<evidence type="ECO:0000256" key="5">
    <source>
        <dbReference type="ARBA" id="ARBA00022991"/>
    </source>
</evidence>
<dbReference type="FunFam" id="1.10.579.10:FF:000003">
    <property type="entry name" value="Deoxyribodipyrimidine photo-lyase"/>
    <property type="match status" value="1"/>
</dbReference>
<dbReference type="InterPro" id="IPR018394">
    <property type="entry name" value="DNA_photolyase_1_CS_C"/>
</dbReference>
<dbReference type="OrthoDB" id="435881at2759"/>
<keyword evidence="11" id="KW-1185">Reference proteome</keyword>
<dbReference type="EMBL" id="MCFC01000034">
    <property type="protein sequence ID" value="ORY28009.1"/>
    <property type="molecule type" value="Genomic_DNA"/>
</dbReference>
<feature type="site" description="Electron transfer via tryptophanyl radical" evidence="7">
    <location>
        <position position="588"/>
    </location>
</feature>
<proteinExistence type="inferred from homology"/>
<dbReference type="GO" id="GO:0071949">
    <property type="term" value="F:FAD binding"/>
    <property type="evidence" value="ECO:0007669"/>
    <property type="project" value="TreeGrafter"/>
</dbReference>
<dbReference type="InParanoid" id="A0A1Y2AZK1"/>
<dbReference type="GO" id="GO:0005634">
    <property type="term" value="C:nucleus"/>
    <property type="evidence" value="ECO:0007669"/>
    <property type="project" value="TreeGrafter"/>
</dbReference>
<dbReference type="InterPro" id="IPR014729">
    <property type="entry name" value="Rossmann-like_a/b/a_fold"/>
</dbReference>
<evidence type="ECO:0000313" key="11">
    <source>
        <dbReference type="Proteomes" id="UP000193986"/>
    </source>
</evidence>
<feature type="region of interest" description="Disordered" evidence="8">
    <location>
        <begin position="31"/>
        <end position="73"/>
    </location>
</feature>
<reference evidence="10 11" key="1">
    <citation type="submission" date="2016-07" db="EMBL/GenBank/DDBJ databases">
        <title>Pervasive Adenine N6-methylation of Active Genes in Fungi.</title>
        <authorList>
            <consortium name="DOE Joint Genome Institute"/>
            <person name="Mondo S.J."/>
            <person name="Dannebaum R.O."/>
            <person name="Kuo R.C."/>
            <person name="Labutti K."/>
            <person name="Haridas S."/>
            <person name="Kuo A."/>
            <person name="Salamov A."/>
            <person name="Ahrendt S.R."/>
            <person name="Lipzen A."/>
            <person name="Sullivan W."/>
            <person name="Andreopoulos W.B."/>
            <person name="Clum A."/>
            <person name="Lindquist E."/>
            <person name="Daum C."/>
            <person name="Ramamoorthy G.K."/>
            <person name="Gryganskyi A."/>
            <person name="Culley D."/>
            <person name="Magnuson J.K."/>
            <person name="James T.Y."/>
            <person name="O'Malley M.A."/>
            <person name="Stajich J.E."/>
            <person name="Spatafora J.W."/>
            <person name="Visel A."/>
            <person name="Grigoriev I.V."/>
        </authorList>
    </citation>
    <scope>NUCLEOTIDE SEQUENCE [LARGE SCALE GENOMIC DNA]</scope>
    <source>
        <strain evidence="10 11">68-887.2</strain>
    </source>
</reference>
<dbReference type="InterPro" id="IPR006050">
    <property type="entry name" value="DNA_photolyase_N"/>
</dbReference>
<dbReference type="GO" id="GO:0003904">
    <property type="term" value="F:deoxyribodipyrimidine photo-lyase activity"/>
    <property type="evidence" value="ECO:0007669"/>
    <property type="project" value="TreeGrafter"/>
</dbReference>
<dbReference type="GO" id="GO:0043153">
    <property type="term" value="P:entrainment of circadian clock by photoperiod"/>
    <property type="evidence" value="ECO:0007669"/>
    <property type="project" value="TreeGrafter"/>
</dbReference>
<evidence type="ECO:0000256" key="3">
    <source>
        <dbReference type="ARBA" id="ARBA00022630"/>
    </source>
</evidence>
<organism evidence="10 11">
    <name type="scientific">Naematelia encephala</name>
    <dbReference type="NCBI Taxonomy" id="71784"/>
    <lineage>
        <taxon>Eukaryota</taxon>
        <taxon>Fungi</taxon>
        <taxon>Dikarya</taxon>
        <taxon>Basidiomycota</taxon>
        <taxon>Agaricomycotina</taxon>
        <taxon>Tremellomycetes</taxon>
        <taxon>Tremellales</taxon>
        <taxon>Naemateliaceae</taxon>
        <taxon>Naematelia</taxon>
    </lineage>
</organism>
<comment type="similarity">
    <text evidence="2">Belongs to the DNA photolyase class-1 family.</text>
</comment>
<dbReference type="SUPFAM" id="SSF48173">
    <property type="entry name" value="Cryptochrome/photolyase FAD-binding domain"/>
    <property type="match status" value="1"/>
</dbReference>
<keyword evidence="3 6" id="KW-0285">Flavoprotein</keyword>
<dbReference type="InterPro" id="IPR005101">
    <property type="entry name" value="Cryptochr/Photolyase_FAD-bd"/>
</dbReference>
<protein>
    <submittedName>
        <fullName evidence="10">DNA photolyase, FAD-binding/Cryptochrome</fullName>
    </submittedName>
</protein>
<comment type="cofactor">
    <cofactor evidence="1">
        <name>(6R)-5,10-methylene-5,6,7,8-tetrahydrofolate</name>
        <dbReference type="ChEBI" id="CHEBI:15636"/>
    </cofactor>
</comment>
<keyword evidence="5" id="KW-0157">Chromophore</keyword>
<dbReference type="GO" id="GO:0006139">
    <property type="term" value="P:nucleobase-containing compound metabolic process"/>
    <property type="evidence" value="ECO:0007669"/>
    <property type="project" value="UniProtKB-ARBA"/>
</dbReference>
<feature type="binding site" evidence="6">
    <location>
        <begin position="459"/>
        <end position="463"/>
    </location>
    <ligand>
        <name>FAD</name>
        <dbReference type="ChEBI" id="CHEBI:57692"/>
    </ligand>
</feature>
<keyword evidence="10" id="KW-0456">Lyase</keyword>
<accession>A0A1Y2AZK1</accession>
<comment type="cofactor">
    <cofactor evidence="6">
        <name>FAD</name>
        <dbReference type="ChEBI" id="CHEBI:57692"/>
    </cofactor>
    <text evidence="6">Binds 1 FAD per subunit.</text>
</comment>
<evidence type="ECO:0000256" key="7">
    <source>
        <dbReference type="PIRSR" id="PIRSR602081-2"/>
    </source>
</evidence>
<evidence type="ECO:0000256" key="2">
    <source>
        <dbReference type="ARBA" id="ARBA00005862"/>
    </source>
</evidence>
<feature type="binding site" evidence="6">
    <location>
        <position position="500"/>
    </location>
    <ligand>
        <name>FAD</name>
        <dbReference type="ChEBI" id="CHEBI:57692"/>
    </ligand>
</feature>
<comment type="caution">
    <text evidence="10">The sequence shown here is derived from an EMBL/GenBank/DDBJ whole genome shotgun (WGS) entry which is preliminary data.</text>
</comment>
<dbReference type="AlphaFoldDB" id="A0A1Y2AZK1"/>
<dbReference type="GO" id="GO:0006950">
    <property type="term" value="P:response to stress"/>
    <property type="evidence" value="ECO:0007669"/>
    <property type="project" value="UniProtKB-ARBA"/>
</dbReference>
<feature type="site" description="Electron transfer via tryptophanyl radical" evidence="7">
    <location>
        <position position="611"/>
    </location>
</feature>
<dbReference type="GO" id="GO:0005737">
    <property type="term" value="C:cytoplasm"/>
    <property type="evidence" value="ECO:0007669"/>
    <property type="project" value="TreeGrafter"/>
</dbReference>
<evidence type="ECO:0000256" key="6">
    <source>
        <dbReference type="PIRSR" id="PIRSR602081-1"/>
    </source>
</evidence>
<evidence type="ECO:0000256" key="4">
    <source>
        <dbReference type="ARBA" id="ARBA00022827"/>
    </source>
</evidence>
<dbReference type="Gene3D" id="1.10.579.10">
    <property type="entry name" value="DNA Cyclobutane Dipyrimidine Photolyase, subunit A, domain 3"/>
    <property type="match status" value="1"/>
</dbReference>
<feature type="domain" description="Photolyase/cryptochrome alpha/beta" evidence="9">
    <location>
        <begin position="181"/>
        <end position="319"/>
    </location>
</feature>
<dbReference type="PROSITE" id="PS00691">
    <property type="entry name" value="DNA_PHOTOLYASES_1_2"/>
    <property type="match status" value="1"/>
</dbReference>
<dbReference type="Proteomes" id="UP000193986">
    <property type="component" value="Unassembled WGS sequence"/>
</dbReference>
<dbReference type="PANTHER" id="PTHR11455">
    <property type="entry name" value="CRYPTOCHROME"/>
    <property type="match status" value="1"/>
</dbReference>
<dbReference type="GO" id="GO:0032922">
    <property type="term" value="P:circadian regulation of gene expression"/>
    <property type="evidence" value="ECO:0007669"/>
    <property type="project" value="TreeGrafter"/>
</dbReference>
<dbReference type="SUPFAM" id="SSF52425">
    <property type="entry name" value="Cryptochrome/photolyase, N-terminal domain"/>
    <property type="match status" value="1"/>
</dbReference>